<dbReference type="Proteomes" id="UP001600888">
    <property type="component" value="Unassembled WGS sequence"/>
</dbReference>
<gene>
    <name evidence="1" type="ORF">FJTKL_12050</name>
</gene>
<reference evidence="1 2" key="1">
    <citation type="submission" date="2024-03" db="EMBL/GenBank/DDBJ databases">
        <title>A high-quality draft genome sequence of Diaporthe vaccinii, a causative agent of upright dieback and viscid rot disease in cranberry plants.</title>
        <authorList>
            <person name="Sarrasin M."/>
            <person name="Lang B.F."/>
            <person name="Burger G."/>
        </authorList>
    </citation>
    <scope>NUCLEOTIDE SEQUENCE [LARGE SCALE GENOMIC DNA]</scope>
    <source>
        <strain evidence="1 2">IS7</strain>
    </source>
</reference>
<comment type="caution">
    <text evidence="1">The sequence shown here is derived from an EMBL/GenBank/DDBJ whole genome shotgun (WGS) entry which is preliminary data.</text>
</comment>
<keyword evidence="2" id="KW-1185">Reference proteome</keyword>
<name>A0ABR4FB08_9PEZI</name>
<organism evidence="1 2">
    <name type="scientific">Diaporthe vaccinii</name>
    <dbReference type="NCBI Taxonomy" id="105482"/>
    <lineage>
        <taxon>Eukaryota</taxon>
        <taxon>Fungi</taxon>
        <taxon>Dikarya</taxon>
        <taxon>Ascomycota</taxon>
        <taxon>Pezizomycotina</taxon>
        <taxon>Sordariomycetes</taxon>
        <taxon>Sordariomycetidae</taxon>
        <taxon>Diaporthales</taxon>
        <taxon>Diaporthaceae</taxon>
        <taxon>Diaporthe</taxon>
        <taxon>Diaporthe eres species complex</taxon>
    </lineage>
</organism>
<accession>A0ABR4FB08</accession>
<proteinExistence type="predicted"/>
<protein>
    <submittedName>
        <fullName evidence="1">Uncharacterized protein</fullName>
    </submittedName>
</protein>
<sequence>MSSQESLWRIPAAPGGPAALNLASHFSILSAGFVVVTPLQVAQMAILRRPDAQTPDLLDSTVEITPTERPLNASLPLLELHAIGSWSGPKHQISLAAPPVLVISNTARLNSSTTSVSHCSANLTASVFGTPPRLRLGPGLCPDLVPKPSSTRQWRATLLPLTRSMGPKEGWNPQGDRPFLCSLCIGTRLLPLVTRSTQDVVLKYWPFTTSLFSLAFFPFSRCWLRSLFNSSSSSSRLVCSSLLSGIDYCNKGKVDSGSTRLEFLPRHAHVFEVITTQSDNEPPIRRRSTK</sequence>
<evidence type="ECO:0000313" key="2">
    <source>
        <dbReference type="Proteomes" id="UP001600888"/>
    </source>
</evidence>
<dbReference type="EMBL" id="JBAWTH010000005">
    <property type="protein sequence ID" value="KAL2291887.1"/>
    <property type="molecule type" value="Genomic_DNA"/>
</dbReference>
<evidence type="ECO:0000313" key="1">
    <source>
        <dbReference type="EMBL" id="KAL2291887.1"/>
    </source>
</evidence>